<evidence type="ECO:0000313" key="2">
    <source>
        <dbReference type="Proteomes" id="UP000265520"/>
    </source>
</evidence>
<evidence type="ECO:0000313" key="1">
    <source>
        <dbReference type="EMBL" id="MCI64185.1"/>
    </source>
</evidence>
<feature type="non-terminal residue" evidence="1">
    <location>
        <position position="85"/>
    </location>
</feature>
<feature type="non-terminal residue" evidence="1">
    <location>
        <position position="1"/>
    </location>
</feature>
<organism evidence="1 2">
    <name type="scientific">Trifolium medium</name>
    <dbReference type="NCBI Taxonomy" id="97028"/>
    <lineage>
        <taxon>Eukaryota</taxon>
        <taxon>Viridiplantae</taxon>
        <taxon>Streptophyta</taxon>
        <taxon>Embryophyta</taxon>
        <taxon>Tracheophyta</taxon>
        <taxon>Spermatophyta</taxon>
        <taxon>Magnoliopsida</taxon>
        <taxon>eudicotyledons</taxon>
        <taxon>Gunneridae</taxon>
        <taxon>Pentapetalae</taxon>
        <taxon>rosids</taxon>
        <taxon>fabids</taxon>
        <taxon>Fabales</taxon>
        <taxon>Fabaceae</taxon>
        <taxon>Papilionoideae</taxon>
        <taxon>50 kb inversion clade</taxon>
        <taxon>NPAAA clade</taxon>
        <taxon>Hologalegina</taxon>
        <taxon>IRL clade</taxon>
        <taxon>Trifolieae</taxon>
        <taxon>Trifolium</taxon>
    </lineage>
</organism>
<reference evidence="1 2" key="1">
    <citation type="journal article" date="2018" name="Front. Plant Sci.">
        <title>Red Clover (Trifolium pratense) and Zigzag Clover (T. medium) - A Picture of Genomic Similarities and Differences.</title>
        <authorList>
            <person name="Dluhosova J."/>
            <person name="Istvanek J."/>
            <person name="Nedelnik J."/>
            <person name="Repkova J."/>
        </authorList>
    </citation>
    <scope>NUCLEOTIDE SEQUENCE [LARGE SCALE GENOMIC DNA]</scope>
    <source>
        <strain evidence="2">cv. 10/8</strain>
        <tissue evidence="1">Leaf</tissue>
    </source>
</reference>
<sequence>TGLGRLEAIVLDRIPNPGIISFTNAIPDTITTTRAIMFQEAGTGRVTTGNGNIDFVAMNTTSKACDSVGKESIFLVAMDTASKVI</sequence>
<dbReference type="EMBL" id="LXQA010650780">
    <property type="protein sequence ID" value="MCI64185.1"/>
    <property type="molecule type" value="Genomic_DNA"/>
</dbReference>
<proteinExistence type="predicted"/>
<dbReference type="AlphaFoldDB" id="A0A392TWI6"/>
<protein>
    <submittedName>
        <fullName evidence="1">Uncharacterized protein</fullName>
    </submittedName>
</protein>
<comment type="caution">
    <text evidence="1">The sequence shown here is derived from an EMBL/GenBank/DDBJ whole genome shotgun (WGS) entry which is preliminary data.</text>
</comment>
<dbReference type="Proteomes" id="UP000265520">
    <property type="component" value="Unassembled WGS sequence"/>
</dbReference>
<name>A0A392TWI6_9FABA</name>
<accession>A0A392TWI6</accession>
<keyword evidence="2" id="KW-1185">Reference proteome</keyword>